<organism evidence="1 2">
    <name type="scientific">Kibdelosporangium lantanae</name>
    <dbReference type="NCBI Taxonomy" id="1497396"/>
    <lineage>
        <taxon>Bacteria</taxon>
        <taxon>Bacillati</taxon>
        <taxon>Actinomycetota</taxon>
        <taxon>Actinomycetes</taxon>
        <taxon>Pseudonocardiales</taxon>
        <taxon>Pseudonocardiaceae</taxon>
        <taxon>Kibdelosporangium</taxon>
    </lineage>
</organism>
<name>A0ABW3MNB2_9PSEU</name>
<gene>
    <name evidence="1" type="ORF">ACFQ1S_42340</name>
</gene>
<dbReference type="Proteomes" id="UP001597045">
    <property type="component" value="Unassembled WGS sequence"/>
</dbReference>
<protein>
    <submittedName>
        <fullName evidence="1">Uncharacterized protein</fullName>
    </submittedName>
</protein>
<accession>A0ABW3MNB2</accession>
<reference evidence="2" key="1">
    <citation type="journal article" date="2019" name="Int. J. Syst. Evol. Microbiol.">
        <title>The Global Catalogue of Microorganisms (GCM) 10K type strain sequencing project: providing services to taxonomists for standard genome sequencing and annotation.</title>
        <authorList>
            <consortium name="The Broad Institute Genomics Platform"/>
            <consortium name="The Broad Institute Genome Sequencing Center for Infectious Disease"/>
            <person name="Wu L."/>
            <person name="Ma J."/>
        </authorList>
    </citation>
    <scope>NUCLEOTIDE SEQUENCE [LARGE SCALE GENOMIC DNA]</scope>
    <source>
        <strain evidence="2">JCM 31486</strain>
    </source>
</reference>
<sequence length="43" mass="4839">MFPRDHHPVMKVACPDGINARIVSRYEDVAVLRDPRFSARGTG</sequence>
<evidence type="ECO:0000313" key="2">
    <source>
        <dbReference type="Proteomes" id="UP001597045"/>
    </source>
</evidence>
<evidence type="ECO:0000313" key="1">
    <source>
        <dbReference type="EMBL" id="MFD1051732.1"/>
    </source>
</evidence>
<comment type="caution">
    <text evidence="1">The sequence shown here is derived from an EMBL/GenBank/DDBJ whole genome shotgun (WGS) entry which is preliminary data.</text>
</comment>
<dbReference type="EMBL" id="JBHTIS010003822">
    <property type="protein sequence ID" value="MFD1051732.1"/>
    <property type="molecule type" value="Genomic_DNA"/>
</dbReference>
<keyword evidence="2" id="KW-1185">Reference proteome</keyword>
<proteinExistence type="predicted"/>